<dbReference type="Gene3D" id="3.40.50.1450">
    <property type="entry name" value="HybD-like"/>
    <property type="match status" value="1"/>
</dbReference>
<accession>A0ABT1SK09</accession>
<dbReference type="EMBL" id="JANGCH010000004">
    <property type="protein sequence ID" value="MCQ5121539.1"/>
    <property type="molecule type" value="Genomic_DNA"/>
</dbReference>
<evidence type="ECO:0000256" key="2">
    <source>
        <dbReference type="ARBA" id="ARBA00022801"/>
    </source>
</evidence>
<proteinExistence type="predicted"/>
<dbReference type="InterPro" id="IPR023430">
    <property type="entry name" value="Pept_HybD-like_dom_sf"/>
</dbReference>
<dbReference type="InterPro" id="IPR005080">
    <property type="entry name" value="Peptidase_A25"/>
</dbReference>
<gene>
    <name evidence="4" type="primary">gpr</name>
    <name evidence="4" type="ORF">NE663_04605</name>
</gene>
<evidence type="ECO:0000313" key="4">
    <source>
        <dbReference type="EMBL" id="MCQ5121539.1"/>
    </source>
</evidence>
<keyword evidence="1" id="KW-0645">Protease</keyword>
<dbReference type="Pfam" id="PF03418">
    <property type="entry name" value="Peptidase_A25"/>
    <property type="match status" value="1"/>
</dbReference>
<organism evidence="4 5">
    <name type="scientific">Massilicoli timonensis</name>
    <dbReference type="NCBI Taxonomy" id="2015901"/>
    <lineage>
        <taxon>Bacteria</taxon>
        <taxon>Bacillati</taxon>
        <taxon>Bacillota</taxon>
        <taxon>Erysipelotrichia</taxon>
        <taxon>Erysipelotrichales</taxon>
        <taxon>Erysipelotrichaceae</taxon>
        <taxon>Massilicoli</taxon>
    </lineage>
</organism>
<comment type="caution">
    <text evidence="4">The sequence shown here is derived from an EMBL/GenBank/DDBJ whole genome shotgun (WGS) entry which is preliminary data.</text>
</comment>
<dbReference type="NCBIfam" id="TIGR01441">
    <property type="entry name" value="GPR"/>
    <property type="match status" value="1"/>
</dbReference>
<reference evidence="4 5" key="1">
    <citation type="submission" date="2022-06" db="EMBL/GenBank/DDBJ databases">
        <title>Isolation of gut microbiota from human fecal samples.</title>
        <authorList>
            <person name="Pamer E.G."/>
            <person name="Barat B."/>
            <person name="Waligurski E."/>
            <person name="Medina S."/>
            <person name="Paddock L."/>
            <person name="Mostad J."/>
        </authorList>
    </citation>
    <scope>NUCLEOTIDE SEQUENCE [LARGE SCALE GENOMIC DNA]</scope>
    <source>
        <strain evidence="4 5">DFI.6.1</strain>
    </source>
</reference>
<dbReference type="EC" id="3.4.24.78" evidence="4"/>
<protein>
    <submittedName>
        <fullName evidence="4">GPR endopeptidase</fullName>
        <ecNumber evidence="4">3.4.24.78</ecNumber>
    </submittedName>
</protein>
<dbReference type="GO" id="GO:0016787">
    <property type="term" value="F:hydrolase activity"/>
    <property type="evidence" value="ECO:0007669"/>
    <property type="project" value="UniProtKB-KW"/>
</dbReference>
<keyword evidence="5" id="KW-1185">Reference proteome</keyword>
<keyword evidence="2 4" id="KW-0378">Hydrolase</keyword>
<evidence type="ECO:0000313" key="5">
    <source>
        <dbReference type="Proteomes" id="UP001524435"/>
    </source>
</evidence>
<dbReference type="SUPFAM" id="SSF53163">
    <property type="entry name" value="HybD-like"/>
    <property type="match status" value="1"/>
</dbReference>
<dbReference type="RefSeq" id="WP_256197588.1">
    <property type="nucleotide sequence ID" value="NZ_CALVCM010000028.1"/>
</dbReference>
<dbReference type="Proteomes" id="UP001524435">
    <property type="component" value="Unassembled WGS sequence"/>
</dbReference>
<evidence type="ECO:0000256" key="1">
    <source>
        <dbReference type="ARBA" id="ARBA00022670"/>
    </source>
</evidence>
<keyword evidence="3" id="KW-0865">Zymogen</keyword>
<name>A0ABT1SK09_9FIRM</name>
<evidence type="ECO:0000256" key="3">
    <source>
        <dbReference type="ARBA" id="ARBA00023145"/>
    </source>
</evidence>
<sequence length="286" mass="31825">MPLKNFEIRTDFADEWILNHQEDDSFTHHIMQKEGIDLHFIQILKEENSLHKQKGIYVTLAYEKMDDREARLKIASTLQFCIRELLEKMKVTPHKFLVVGLGNRMVASDALGPLVANEIMVTAHFYKDGNFDMKGTQEVAAIVPGVMGQTGIESGEIVKSIVDTYGPELVIVVDALATGSTARINRVIQLNSVGIIPGSGVGNHRMKLDEETLGVPVLSLGVATVISVAAIVKECVPQLDFEQLQEAHPFFHLVVTPKSIDVEMKQLCEILALALNRFLHPDFDKL</sequence>